<name>A0AAN9SR68_PSOTE</name>
<organism evidence="1 2">
    <name type="scientific">Psophocarpus tetragonolobus</name>
    <name type="common">Winged bean</name>
    <name type="synonym">Dolichos tetragonolobus</name>
    <dbReference type="NCBI Taxonomy" id="3891"/>
    <lineage>
        <taxon>Eukaryota</taxon>
        <taxon>Viridiplantae</taxon>
        <taxon>Streptophyta</taxon>
        <taxon>Embryophyta</taxon>
        <taxon>Tracheophyta</taxon>
        <taxon>Spermatophyta</taxon>
        <taxon>Magnoliopsida</taxon>
        <taxon>eudicotyledons</taxon>
        <taxon>Gunneridae</taxon>
        <taxon>Pentapetalae</taxon>
        <taxon>rosids</taxon>
        <taxon>fabids</taxon>
        <taxon>Fabales</taxon>
        <taxon>Fabaceae</taxon>
        <taxon>Papilionoideae</taxon>
        <taxon>50 kb inversion clade</taxon>
        <taxon>NPAAA clade</taxon>
        <taxon>indigoferoid/millettioid clade</taxon>
        <taxon>Phaseoleae</taxon>
        <taxon>Psophocarpus</taxon>
    </lineage>
</organism>
<accession>A0AAN9SR68</accession>
<sequence>MFYSLILCNFHTPSIFNILEKKITQWPRTRAFYKVLMLINRHELVSGRSSQLVGISFCFSCFWGFLVGSIQKNPPLYKR</sequence>
<keyword evidence="2" id="KW-1185">Reference proteome</keyword>
<proteinExistence type="predicted"/>
<evidence type="ECO:0000313" key="2">
    <source>
        <dbReference type="Proteomes" id="UP001386955"/>
    </source>
</evidence>
<dbReference type="Proteomes" id="UP001386955">
    <property type="component" value="Unassembled WGS sequence"/>
</dbReference>
<reference evidence="1 2" key="1">
    <citation type="submission" date="2024-01" db="EMBL/GenBank/DDBJ databases">
        <title>The genomes of 5 underutilized Papilionoideae crops provide insights into root nodulation and disease resistanc.</title>
        <authorList>
            <person name="Jiang F."/>
        </authorList>
    </citation>
    <scope>NUCLEOTIDE SEQUENCE [LARGE SCALE GENOMIC DNA]</scope>
    <source>
        <strain evidence="1">DUOXIRENSHENG_FW03</strain>
        <tissue evidence="1">Leaves</tissue>
    </source>
</reference>
<evidence type="ECO:0000313" key="1">
    <source>
        <dbReference type="EMBL" id="KAK7399289.1"/>
    </source>
</evidence>
<comment type="caution">
    <text evidence="1">The sequence shown here is derived from an EMBL/GenBank/DDBJ whole genome shotgun (WGS) entry which is preliminary data.</text>
</comment>
<gene>
    <name evidence="1" type="ORF">VNO78_10470</name>
</gene>
<protein>
    <submittedName>
        <fullName evidence="1">Uncharacterized protein</fullName>
    </submittedName>
</protein>
<dbReference type="EMBL" id="JAYMYS010000003">
    <property type="protein sequence ID" value="KAK7399289.1"/>
    <property type="molecule type" value="Genomic_DNA"/>
</dbReference>
<dbReference type="AlphaFoldDB" id="A0AAN9SR68"/>